<dbReference type="InterPro" id="IPR003661">
    <property type="entry name" value="HisK_dim/P_dom"/>
</dbReference>
<dbReference type="SMART" id="SM00304">
    <property type="entry name" value="HAMP"/>
    <property type="match status" value="1"/>
</dbReference>
<keyword evidence="4" id="KW-1003">Cell membrane</keyword>
<evidence type="ECO:0000256" key="2">
    <source>
        <dbReference type="ARBA" id="ARBA00004651"/>
    </source>
</evidence>
<dbReference type="GO" id="GO:0016301">
    <property type="term" value="F:kinase activity"/>
    <property type="evidence" value="ECO:0007669"/>
    <property type="project" value="UniProtKB-KW"/>
</dbReference>
<dbReference type="EMBL" id="CP095071">
    <property type="protein sequence ID" value="UOQ83692.1"/>
    <property type="molecule type" value="Genomic_DNA"/>
</dbReference>
<dbReference type="Pfam" id="PF02518">
    <property type="entry name" value="HATPase_c"/>
    <property type="match status" value="1"/>
</dbReference>
<dbReference type="InterPro" id="IPR005467">
    <property type="entry name" value="His_kinase_dom"/>
</dbReference>
<dbReference type="SMART" id="SM00388">
    <property type="entry name" value="HisKA"/>
    <property type="match status" value="1"/>
</dbReference>
<dbReference type="CDD" id="cd00082">
    <property type="entry name" value="HisKA"/>
    <property type="match status" value="1"/>
</dbReference>
<dbReference type="InterPro" id="IPR050398">
    <property type="entry name" value="HssS/ArlS-like"/>
</dbReference>
<evidence type="ECO:0000256" key="4">
    <source>
        <dbReference type="ARBA" id="ARBA00022475"/>
    </source>
</evidence>
<keyword evidence="11 15" id="KW-1133">Transmembrane helix</keyword>
<dbReference type="SUPFAM" id="SSF47384">
    <property type="entry name" value="Homodimeric domain of signal transducing histidine kinase"/>
    <property type="match status" value="1"/>
</dbReference>
<dbReference type="RefSeq" id="WP_244740773.1">
    <property type="nucleotide sequence ID" value="NZ_CP095071.1"/>
</dbReference>
<feature type="coiled-coil region" evidence="14">
    <location>
        <begin position="223"/>
        <end position="257"/>
    </location>
</feature>
<dbReference type="InterPro" id="IPR036890">
    <property type="entry name" value="HATPase_C_sf"/>
</dbReference>
<dbReference type="InterPro" id="IPR036097">
    <property type="entry name" value="HisK_dim/P_sf"/>
</dbReference>
<dbReference type="InterPro" id="IPR003660">
    <property type="entry name" value="HAMP_dom"/>
</dbReference>
<keyword evidence="12" id="KW-0902">Two-component regulatory system</keyword>
<dbReference type="SMART" id="SM00387">
    <property type="entry name" value="HATPase_c"/>
    <property type="match status" value="1"/>
</dbReference>
<comment type="catalytic activity">
    <reaction evidence="1">
        <text>ATP + protein L-histidine = ADP + protein N-phospho-L-histidine.</text>
        <dbReference type="EC" id="2.7.13.3"/>
    </reaction>
</comment>
<keyword evidence="5" id="KW-0597">Phosphoprotein</keyword>
<dbReference type="PROSITE" id="PS50885">
    <property type="entry name" value="HAMP"/>
    <property type="match status" value="1"/>
</dbReference>
<dbReference type="PROSITE" id="PS50109">
    <property type="entry name" value="HIS_KIN"/>
    <property type="match status" value="1"/>
</dbReference>
<evidence type="ECO:0000256" key="5">
    <source>
        <dbReference type="ARBA" id="ARBA00022553"/>
    </source>
</evidence>
<evidence type="ECO:0000313" key="19">
    <source>
        <dbReference type="Proteomes" id="UP000831537"/>
    </source>
</evidence>
<accession>A0ABY4GJP2</accession>
<proteinExistence type="predicted"/>
<reference evidence="18 19" key="1">
    <citation type="submission" date="2022-04" db="EMBL/GenBank/DDBJ databases">
        <title>Gracilibacillus sp. isolated from saltern.</title>
        <authorList>
            <person name="Won M."/>
            <person name="Lee C.-M."/>
            <person name="Woen H.-Y."/>
            <person name="Kwon S.-W."/>
        </authorList>
    </citation>
    <scope>NUCLEOTIDE SEQUENCE [LARGE SCALE GENOMIC DNA]</scope>
    <source>
        <strain evidence="18 19">SSPM10-3</strain>
    </source>
</reference>
<evidence type="ECO:0000256" key="6">
    <source>
        <dbReference type="ARBA" id="ARBA00022679"/>
    </source>
</evidence>
<keyword evidence="9 18" id="KW-0418">Kinase</keyword>
<evidence type="ECO:0000256" key="9">
    <source>
        <dbReference type="ARBA" id="ARBA00022777"/>
    </source>
</evidence>
<dbReference type="SUPFAM" id="SSF55874">
    <property type="entry name" value="ATPase domain of HSP90 chaperone/DNA topoisomerase II/histidine kinase"/>
    <property type="match status" value="1"/>
</dbReference>
<comment type="subcellular location">
    <subcellularLocation>
        <location evidence="2">Cell membrane</location>
        <topology evidence="2">Multi-pass membrane protein</topology>
    </subcellularLocation>
</comment>
<keyword evidence="10" id="KW-0067">ATP-binding</keyword>
<evidence type="ECO:0000259" key="16">
    <source>
        <dbReference type="PROSITE" id="PS50109"/>
    </source>
</evidence>
<keyword evidence="7 15" id="KW-0812">Transmembrane</keyword>
<evidence type="ECO:0000256" key="14">
    <source>
        <dbReference type="SAM" id="Coils"/>
    </source>
</evidence>
<feature type="domain" description="Histidine kinase" evidence="16">
    <location>
        <begin position="257"/>
        <end position="450"/>
    </location>
</feature>
<evidence type="ECO:0000256" key="3">
    <source>
        <dbReference type="ARBA" id="ARBA00012438"/>
    </source>
</evidence>
<name>A0ABY4GJP2_9BACI</name>
<dbReference type="SUPFAM" id="SSF158472">
    <property type="entry name" value="HAMP domain-like"/>
    <property type="match status" value="1"/>
</dbReference>
<dbReference type="Proteomes" id="UP000831537">
    <property type="component" value="Chromosome"/>
</dbReference>
<feature type="transmembrane region" description="Helical" evidence="15">
    <location>
        <begin position="12"/>
        <end position="34"/>
    </location>
</feature>
<keyword evidence="14" id="KW-0175">Coiled coil</keyword>
<dbReference type="Pfam" id="PF00512">
    <property type="entry name" value="HisKA"/>
    <property type="match status" value="1"/>
</dbReference>
<evidence type="ECO:0000256" key="1">
    <source>
        <dbReference type="ARBA" id="ARBA00000085"/>
    </source>
</evidence>
<evidence type="ECO:0000256" key="11">
    <source>
        <dbReference type="ARBA" id="ARBA00022989"/>
    </source>
</evidence>
<keyword evidence="19" id="KW-1185">Reference proteome</keyword>
<keyword evidence="6" id="KW-0808">Transferase</keyword>
<dbReference type="PANTHER" id="PTHR45528:SF1">
    <property type="entry name" value="SENSOR HISTIDINE KINASE CPXA"/>
    <property type="match status" value="1"/>
</dbReference>
<dbReference type="Gene3D" id="1.10.287.130">
    <property type="match status" value="1"/>
</dbReference>
<evidence type="ECO:0000313" key="18">
    <source>
        <dbReference type="EMBL" id="UOQ83692.1"/>
    </source>
</evidence>
<feature type="domain" description="HAMP" evidence="17">
    <location>
        <begin position="190"/>
        <end position="242"/>
    </location>
</feature>
<feature type="transmembrane region" description="Helical" evidence="15">
    <location>
        <begin position="166"/>
        <end position="189"/>
    </location>
</feature>
<dbReference type="Gene3D" id="6.10.340.10">
    <property type="match status" value="1"/>
</dbReference>
<evidence type="ECO:0000256" key="12">
    <source>
        <dbReference type="ARBA" id="ARBA00023012"/>
    </source>
</evidence>
<protein>
    <recommendedName>
        <fullName evidence="3">histidine kinase</fullName>
        <ecNumber evidence="3">2.7.13.3</ecNumber>
    </recommendedName>
</protein>
<dbReference type="PANTHER" id="PTHR45528">
    <property type="entry name" value="SENSOR HISTIDINE KINASE CPXA"/>
    <property type="match status" value="1"/>
</dbReference>
<dbReference type="Gene3D" id="3.30.565.10">
    <property type="entry name" value="Histidine kinase-like ATPase, C-terminal domain"/>
    <property type="match status" value="1"/>
</dbReference>
<keyword evidence="8" id="KW-0547">Nucleotide-binding</keyword>
<dbReference type="CDD" id="cd06225">
    <property type="entry name" value="HAMP"/>
    <property type="match status" value="1"/>
</dbReference>
<evidence type="ECO:0000256" key="15">
    <source>
        <dbReference type="SAM" id="Phobius"/>
    </source>
</evidence>
<evidence type="ECO:0000259" key="17">
    <source>
        <dbReference type="PROSITE" id="PS50885"/>
    </source>
</evidence>
<dbReference type="InterPro" id="IPR003594">
    <property type="entry name" value="HATPase_dom"/>
</dbReference>
<dbReference type="EC" id="2.7.13.3" evidence="3"/>
<evidence type="ECO:0000256" key="13">
    <source>
        <dbReference type="ARBA" id="ARBA00023136"/>
    </source>
</evidence>
<evidence type="ECO:0000256" key="8">
    <source>
        <dbReference type="ARBA" id="ARBA00022741"/>
    </source>
</evidence>
<dbReference type="Pfam" id="PF00672">
    <property type="entry name" value="HAMP"/>
    <property type="match status" value="1"/>
</dbReference>
<organism evidence="18 19">
    <name type="scientific">Gracilibacillus salinarum</name>
    <dbReference type="NCBI Taxonomy" id="2932255"/>
    <lineage>
        <taxon>Bacteria</taxon>
        <taxon>Bacillati</taxon>
        <taxon>Bacillota</taxon>
        <taxon>Bacilli</taxon>
        <taxon>Bacillales</taxon>
        <taxon>Bacillaceae</taxon>
        <taxon>Gracilibacillus</taxon>
    </lineage>
</organism>
<evidence type="ECO:0000256" key="10">
    <source>
        <dbReference type="ARBA" id="ARBA00022840"/>
    </source>
</evidence>
<sequence length="462" mass="53720">MKPFFRSLLAKYMMIIILAISLVQIGYLFIALFITGVSNTMDSPYTDEDTDFEKLEADWHQEANQIKSISDNNIAAHFAEWKEQYPDASMFWVDGENKLREQLDVSEELPDQWSSAYTANFIKERYDNDPFTVIAFLGNNQSNGFIVFEINREILQPPAQQANERYGVYLLAGMVLLILIFICISFLFFRGIRKRLLQLQEAMELRDVDGLPIQIDVKKKDEIGQLEQTFNQMVEELRNSREREQEEERLRQELIANLSHDLRTPLTKINAQTFKLAKKDLPRDSIESMKILKASVVNIDRLIENLMSYTLLMASKYKLDLQKTDIIRFTRESIASWYPVFEKEDFDIDANIQHFANNTWLIDPIWLNRVYDNLFQNVLRHAKHGKYVAIHTESTNLYDAIIISDRGKGMKDDSEQQGAGIGLSIVDKMVKGMELDWDINSSDKGTTIKIKRYKKDDSNKTM</sequence>
<evidence type="ECO:0000256" key="7">
    <source>
        <dbReference type="ARBA" id="ARBA00022692"/>
    </source>
</evidence>
<keyword evidence="13 15" id="KW-0472">Membrane</keyword>
<gene>
    <name evidence="18" type="ORF">MUN87_13100</name>
</gene>